<feature type="domain" description="Acyl-CoA oxidase/dehydrogenase middle" evidence="7">
    <location>
        <begin position="184"/>
        <end position="280"/>
    </location>
</feature>
<dbReference type="Pfam" id="PF00441">
    <property type="entry name" value="Acyl-CoA_dh_1"/>
    <property type="match status" value="1"/>
</dbReference>
<dbReference type="SUPFAM" id="SSF47203">
    <property type="entry name" value="Acyl-CoA dehydrogenase C-terminal domain-like"/>
    <property type="match status" value="1"/>
</dbReference>
<keyword evidence="5" id="KW-0560">Oxidoreductase</keyword>
<evidence type="ECO:0000256" key="4">
    <source>
        <dbReference type="ARBA" id="ARBA00022827"/>
    </source>
</evidence>
<dbReference type="PROSITE" id="PS00073">
    <property type="entry name" value="ACYL_COA_DH_2"/>
    <property type="match status" value="1"/>
</dbReference>
<evidence type="ECO:0000259" key="6">
    <source>
        <dbReference type="Pfam" id="PF00441"/>
    </source>
</evidence>
<name>K8NWK8_9BRAD</name>
<dbReference type="Gene3D" id="6.10.250.600">
    <property type="match status" value="1"/>
</dbReference>
<feature type="domain" description="Adaptive response protein AidB N-terminal" evidence="8">
    <location>
        <begin position="16"/>
        <end position="170"/>
    </location>
</feature>
<dbReference type="EMBL" id="AGWY01000018">
    <property type="protein sequence ID" value="EKS31795.1"/>
    <property type="molecule type" value="Genomic_DNA"/>
</dbReference>
<evidence type="ECO:0008006" key="11">
    <source>
        <dbReference type="Google" id="ProtNLM"/>
    </source>
</evidence>
<evidence type="ECO:0000259" key="8">
    <source>
        <dbReference type="Pfam" id="PF18158"/>
    </source>
</evidence>
<dbReference type="Proteomes" id="UP000001095">
    <property type="component" value="Unassembled WGS sequence"/>
</dbReference>
<dbReference type="InterPro" id="IPR009100">
    <property type="entry name" value="AcylCoA_DH/oxidase_NM_dom_sf"/>
</dbReference>
<gene>
    <name evidence="9" type="ORF">HMPREF9696_04016</name>
</gene>
<dbReference type="PROSITE" id="PS00072">
    <property type="entry name" value="ACYL_COA_DH_1"/>
    <property type="match status" value="1"/>
</dbReference>
<dbReference type="SUPFAM" id="SSF56645">
    <property type="entry name" value="Acyl-CoA dehydrogenase NM domain-like"/>
    <property type="match status" value="1"/>
</dbReference>
<dbReference type="Pfam" id="PF02770">
    <property type="entry name" value="Acyl-CoA_dh_M"/>
    <property type="match status" value="1"/>
</dbReference>
<evidence type="ECO:0000256" key="3">
    <source>
        <dbReference type="ARBA" id="ARBA00022630"/>
    </source>
</evidence>
<dbReference type="InterPro" id="IPR036250">
    <property type="entry name" value="AcylCo_DH-like_C"/>
</dbReference>
<evidence type="ECO:0000256" key="5">
    <source>
        <dbReference type="RuleBase" id="RU362125"/>
    </source>
</evidence>
<dbReference type="PATRIC" id="fig|883079.3.peg.4100"/>
<dbReference type="InterPro" id="IPR009075">
    <property type="entry name" value="AcylCo_DH/oxidase_C"/>
</dbReference>
<dbReference type="AlphaFoldDB" id="K8NWK8"/>
<organism evidence="9 10">
    <name type="scientific">Afipia clevelandensis ATCC 49720</name>
    <dbReference type="NCBI Taxonomy" id="883079"/>
    <lineage>
        <taxon>Bacteria</taxon>
        <taxon>Pseudomonadati</taxon>
        <taxon>Pseudomonadota</taxon>
        <taxon>Alphaproteobacteria</taxon>
        <taxon>Hyphomicrobiales</taxon>
        <taxon>Nitrobacteraceae</taxon>
        <taxon>Afipia</taxon>
    </lineage>
</organism>
<feature type="domain" description="Acyl-CoA dehydrogenase/oxidase C-terminal" evidence="6">
    <location>
        <begin position="292"/>
        <end position="445"/>
    </location>
</feature>
<evidence type="ECO:0000313" key="9">
    <source>
        <dbReference type="EMBL" id="EKS31795.1"/>
    </source>
</evidence>
<evidence type="ECO:0000256" key="2">
    <source>
        <dbReference type="ARBA" id="ARBA00009347"/>
    </source>
</evidence>
<proteinExistence type="inferred from homology"/>
<dbReference type="PANTHER" id="PTHR42707">
    <property type="entry name" value="ACYL-COA DEHYDROGENASE"/>
    <property type="match status" value="1"/>
</dbReference>
<dbReference type="PANTHER" id="PTHR42707:SF3">
    <property type="entry name" value="ACYL-COA DEHYDROGENASE AIDB-RELATED"/>
    <property type="match status" value="1"/>
</dbReference>
<dbReference type="InterPro" id="IPR052904">
    <property type="entry name" value="Acyl-CoA_dehydrogenase-like"/>
</dbReference>
<comment type="cofactor">
    <cofactor evidence="1 5">
        <name>FAD</name>
        <dbReference type="ChEBI" id="CHEBI:57692"/>
    </cofactor>
</comment>
<dbReference type="InterPro" id="IPR006091">
    <property type="entry name" value="Acyl-CoA_Oxase/DH_mid-dom"/>
</dbReference>
<dbReference type="Gene3D" id="1.20.140.10">
    <property type="entry name" value="Butyryl-CoA Dehydrogenase, subunit A, domain 3"/>
    <property type="match status" value="1"/>
</dbReference>
<dbReference type="RefSeq" id="WP_002714886.1">
    <property type="nucleotide sequence ID" value="NZ_KB375281.1"/>
</dbReference>
<sequence>MAEMALKARPTHEVTNQAVPLPSVNFFDGDAALRDVVQWSGAAAFEKSFRSSGKQAGDVHVQDLSRLANRYSPELRAFDRFGHRTDLVEFHPAYHELMGLAFGSGVHSLAWTAKEGGHAARAALSYIWNQADAGVNCPTSMTYASVKAIRNAPALAAALEPKIFSTSYDPRPIHFSQKKGITVGMAMTEKHAGSDLRAMATVATPVGDGEFGPEFELTGHKWFCSAPMCDGFLTLARTDKGVTCFFVLRSLANGERNTFLIQRLKEKLGNRSSASSEIEYSGTRAILVGEEGRGIPTLIEMAHLTRLETAISSAAIIRRGLTEAIQHTRTRYAFQRALIDQPIMEAVIADVAVESEAHLSLALRAAQAVDLSETNRTERLLSRFLVPLAKFWICKRAPVAIVELLECMGGNGYVEEGVLARLYREAPLNGIWEGSGNVICLDLLRVLRREPEIREALRGEIRVEGSAVLDRLWAEIDDLIDEAASHERAARRLAEQIAIAVQYSLLLRNAPEIVSDTFRVSRIEAPHLTFGAFKSASSLRAIIERATVT</sequence>
<evidence type="ECO:0000313" key="10">
    <source>
        <dbReference type="Proteomes" id="UP000001095"/>
    </source>
</evidence>
<dbReference type="GO" id="GO:0003995">
    <property type="term" value="F:acyl-CoA dehydrogenase activity"/>
    <property type="evidence" value="ECO:0007669"/>
    <property type="project" value="InterPro"/>
</dbReference>
<dbReference type="InterPro" id="IPR041504">
    <property type="entry name" value="AidB_N"/>
</dbReference>
<keyword evidence="10" id="KW-1185">Reference proteome</keyword>
<comment type="similarity">
    <text evidence="2 5">Belongs to the acyl-CoA dehydrogenase family.</text>
</comment>
<dbReference type="Pfam" id="PF18158">
    <property type="entry name" value="AidB_N"/>
    <property type="match status" value="1"/>
</dbReference>
<evidence type="ECO:0000256" key="1">
    <source>
        <dbReference type="ARBA" id="ARBA00001974"/>
    </source>
</evidence>
<reference evidence="9 10" key="1">
    <citation type="submission" date="2012-04" db="EMBL/GenBank/DDBJ databases">
        <title>The Genome Sequence of Afipia clevelandensis ATCC 49720.</title>
        <authorList>
            <consortium name="The Broad Institute Genome Sequencing Platform"/>
            <person name="Earl A."/>
            <person name="Ward D."/>
            <person name="Feldgarden M."/>
            <person name="Gevers D."/>
            <person name="Huys G."/>
            <person name="Walker B."/>
            <person name="Young S.K."/>
            <person name="Zeng Q."/>
            <person name="Gargeya S."/>
            <person name="Fitzgerald M."/>
            <person name="Haas B."/>
            <person name="Abouelleil A."/>
            <person name="Alvarado L."/>
            <person name="Arachchi H.M."/>
            <person name="Berlin A."/>
            <person name="Chapman S.B."/>
            <person name="Goldberg J."/>
            <person name="Griggs A."/>
            <person name="Gujja S."/>
            <person name="Hansen M."/>
            <person name="Howarth C."/>
            <person name="Imamovic A."/>
            <person name="Larimer J."/>
            <person name="McCowen C."/>
            <person name="Montmayeur A."/>
            <person name="Murphy C."/>
            <person name="Neiman D."/>
            <person name="Pearson M."/>
            <person name="Priest M."/>
            <person name="Roberts A."/>
            <person name="Saif S."/>
            <person name="Shea T."/>
            <person name="Sisk P."/>
            <person name="Sykes S."/>
            <person name="Wortman J."/>
            <person name="Nusbaum C."/>
            <person name="Birren B."/>
        </authorList>
    </citation>
    <scope>NUCLEOTIDE SEQUENCE [LARGE SCALE GENOMIC DNA]</scope>
    <source>
        <strain evidence="9 10">ATCC 49720</strain>
    </source>
</reference>
<dbReference type="OrthoDB" id="9771038at2"/>
<keyword evidence="4 5" id="KW-0274">FAD</keyword>
<dbReference type="HOGENOM" id="CLU_016513_0_0_5"/>
<keyword evidence="3 5" id="KW-0285">Flavoprotein</keyword>
<dbReference type="InterPro" id="IPR006089">
    <property type="entry name" value="Acyl-CoA_DH_CS"/>
</dbReference>
<dbReference type="Gene3D" id="2.40.110.20">
    <property type="match status" value="1"/>
</dbReference>
<evidence type="ECO:0000259" key="7">
    <source>
        <dbReference type="Pfam" id="PF02770"/>
    </source>
</evidence>
<protein>
    <recommendedName>
        <fullName evidence="11">Acyl-CoA dehydrogenase/oxidase C-terminal domain-containing protein</fullName>
    </recommendedName>
</protein>
<accession>K8NWK8</accession>
<comment type="caution">
    <text evidence="9">The sequence shown here is derived from an EMBL/GenBank/DDBJ whole genome shotgun (WGS) entry which is preliminary data.</text>
</comment>